<name>A0A9P5SCQ5_9FUNG</name>
<dbReference type="SUPFAM" id="SSF50993">
    <property type="entry name" value="Peptidase/esterase 'gauge' domain"/>
    <property type="match status" value="1"/>
</dbReference>
<dbReference type="SUPFAM" id="SSF53474">
    <property type="entry name" value="alpha/beta-Hydrolases"/>
    <property type="match status" value="1"/>
</dbReference>
<dbReference type="GO" id="GO:0004252">
    <property type="term" value="F:serine-type endopeptidase activity"/>
    <property type="evidence" value="ECO:0007669"/>
    <property type="project" value="UniProtKB-UniRule"/>
</dbReference>
<feature type="domain" description="Peptidase S9A N-terminal" evidence="8">
    <location>
        <begin position="21"/>
        <end position="425"/>
    </location>
</feature>
<keyword evidence="5 6" id="KW-0720">Serine protease</keyword>
<dbReference type="PROSITE" id="PS00708">
    <property type="entry name" value="PRO_ENDOPEP_SER"/>
    <property type="match status" value="1"/>
</dbReference>
<organism evidence="9 10">
    <name type="scientific">Podila minutissima</name>
    <dbReference type="NCBI Taxonomy" id="64525"/>
    <lineage>
        <taxon>Eukaryota</taxon>
        <taxon>Fungi</taxon>
        <taxon>Fungi incertae sedis</taxon>
        <taxon>Mucoromycota</taxon>
        <taxon>Mortierellomycotina</taxon>
        <taxon>Mortierellomycetes</taxon>
        <taxon>Mortierellales</taxon>
        <taxon>Mortierellaceae</taxon>
        <taxon>Podila</taxon>
    </lineage>
</organism>
<feature type="domain" description="Peptidase S9 prolyl oligopeptidase catalytic" evidence="7">
    <location>
        <begin position="497"/>
        <end position="713"/>
    </location>
</feature>
<dbReference type="InterPro" id="IPR023302">
    <property type="entry name" value="Pept_S9A_N"/>
</dbReference>
<dbReference type="FunFam" id="3.40.50.1820:FF:000005">
    <property type="entry name" value="Prolyl endopeptidase"/>
    <property type="match status" value="1"/>
</dbReference>
<gene>
    <name evidence="9" type="ORF">BG006_010868</name>
</gene>
<dbReference type="GO" id="GO:0070012">
    <property type="term" value="F:oligopeptidase activity"/>
    <property type="evidence" value="ECO:0007669"/>
    <property type="project" value="TreeGrafter"/>
</dbReference>
<evidence type="ECO:0000256" key="6">
    <source>
        <dbReference type="RuleBase" id="RU368024"/>
    </source>
</evidence>
<dbReference type="PRINTS" id="PR00862">
    <property type="entry name" value="PROLIGOPTASE"/>
</dbReference>
<dbReference type="FunFam" id="2.130.10.120:FF:000001">
    <property type="entry name" value="Prolyl endopeptidase"/>
    <property type="match status" value="1"/>
</dbReference>
<proteinExistence type="inferred from homology"/>
<dbReference type="InterPro" id="IPR002471">
    <property type="entry name" value="Pept_S9_AS"/>
</dbReference>
<reference evidence="9" key="1">
    <citation type="journal article" date="2020" name="Fungal Divers.">
        <title>Resolving the Mortierellaceae phylogeny through synthesis of multi-gene phylogenetics and phylogenomics.</title>
        <authorList>
            <person name="Vandepol N."/>
            <person name="Liber J."/>
            <person name="Desiro A."/>
            <person name="Na H."/>
            <person name="Kennedy M."/>
            <person name="Barry K."/>
            <person name="Grigoriev I.V."/>
            <person name="Miller A.N."/>
            <person name="O'Donnell K."/>
            <person name="Stajich J.E."/>
            <person name="Bonito G."/>
        </authorList>
    </citation>
    <scope>NUCLEOTIDE SEQUENCE</scope>
    <source>
        <strain evidence="9">NVP1</strain>
    </source>
</reference>
<comment type="caution">
    <text evidence="9">The sequence shown here is derived from an EMBL/GenBank/DDBJ whole genome shotgun (WGS) entry which is preliminary data.</text>
</comment>
<keyword evidence="10" id="KW-1185">Reference proteome</keyword>
<keyword evidence="3 6" id="KW-0645">Protease</keyword>
<evidence type="ECO:0000256" key="1">
    <source>
        <dbReference type="ARBA" id="ARBA00001070"/>
    </source>
</evidence>
<protein>
    <recommendedName>
        <fullName evidence="6">Prolyl endopeptidase</fullName>
        <ecNumber evidence="6">3.4.21.-</ecNumber>
    </recommendedName>
</protein>
<evidence type="ECO:0000256" key="5">
    <source>
        <dbReference type="ARBA" id="ARBA00022825"/>
    </source>
</evidence>
<dbReference type="AlphaFoldDB" id="A0A9P5SCQ5"/>
<keyword evidence="4 6" id="KW-0378">Hydrolase</keyword>
<dbReference type="GO" id="GO:0005829">
    <property type="term" value="C:cytosol"/>
    <property type="evidence" value="ECO:0007669"/>
    <property type="project" value="TreeGrafter"/>
</dbReference>
<dbReference type="InterPro" id="IPR001375">
    <property type="entry name" value="Peptidase_S9_cat"/>
</dbReference>
<dbReference type="Pfam" id="PF02897">
    <property type="entry name" value="Peptidase_S9_N"/>
    <property type="match status" value="1"/>
</dbReference>
<dbReference type="InterPro" id="IPR002470">
    <property type="entry name" value="Peptidase_S9A"/>
</dbReference>
<dbReference type="Gene3D" id="3.40.50.1820">
    <property type="entry name" value="alpha/beta hydrolase"/>
    <property type="match status" value="1"/>
</dbReference>
<dbReference type="Gene3D" id="2.130.10.120">
    <property type="entry name" value="Prolyl oligopeptidase, N-terminal domain"/>
    <property type="match status" value="1"/>
</dbReference>
<comment type="catalytic activity">
    <reaction evidence="1">
        <text>Hydrolysis of Pro-|-Xaa &gt;&gt; Ala-|-Xaa in oligopeptides.</text>
        <dbReference type="EC" id="3.4.21.26"/>
    </reaction>
</comment>
<comment type="similarity">
    <text evidence="2 6">Belongs to the peptidase S9A family.</text>
</comment>
<dbReference type="EMBL" id="JAAAUY010000893">
    <property type="protein sequence ID" value="KAF9325644.1"/>
    <property type="molecule type" value="Genomic_DNA"/>
</dbReference>
<dbReference type="PANTHER" id="PTHR42881">
    <property type="entry name" value="PROLYL ENDOPEPTIDASE"/>
    <property type="match status" value="1"/>
</dbReference>
<sequence length="718" mass="80526">MVNTIPTVRPTSKDTKIVYPAVRRTDVADTIHGVTIADPYRWLEDPDSKETEAFVNAQNELSTEYMNKFEGREKFNARLTELFDYEKFSAPFKRGNHYYYFRNSGLQPQSVLYQQDSLDSEPRVFLDPNTLEADGTAALGVSRFSKSGDIFAYAIAKSGSDWVTIYLQDSKGNKLDDVIEWAKFTDIAFTHDDKGFFYSSYEKPNVEEGKAGTETGANINKRLFYHKIGTPQADDILIYLDTANPTHSPSADVSDDGKYIILTISKDCDPVNKLFIVDLEAHNHVVSKDFNINKVVDNFKAEYDYLTNEGTTFFFKTNKDAPRYKVVKYDLANPDEGFVEIVPQVEDVLSHVSVVNQNRLLLAYMHDVKDCLYLHDLTSGKFLQQVDVPIGTISGLTGRKVDDEFFFSFTSFLSAGTTFRYDFNVADESKRISIFRQAQVKNFDDNLFETKQVFYESKDGTKIPMFITHKKGLVLDGNNPTFLYGYGGFSIPIQAAFSPSAIVFTQHLGGVVAYANLRGGGEYGEEWHQAGMLLNKQNVFDDFQYAAKYLIKEKYTQPSRLASNGGSNGGLLVAACANQAPELFGACVADVGVLDMLRFHKFTIGHAWQSDYGYPDDNAADFHNLHKYSPLHNINTQTPYPPVAIFTSSHDDRVVPLHSFKYIAELQYAAGPLTNSPLVIRVETKAGHGAGKPIAKRIAETTDKYSFIAQAIGAKWVD</sequence>
<evidence type="ECO:0000259" key="8">
    <source>
        <dbReference type="Pfam" id="PF02897"/>
    </source>
</evidence>
<evidence type="ECO:0000259" key="7">
    <source>
        <dbReference type="Pfam" id="PF00326"/>
    </source>
</evidence>
<dbReference type="GO" id="GO:0006508">
    <property type="term" value="P:proteolysis"/>
    <property type="evidence" value="ECO:0007669"/>
    <property type="project" value="UniProtKB-KW"/>
</dbReference>
<dbReference type="Proteomes" id="UP000696485">
    <property type="component" value="Unassembled WGS sequence"/>
</dbReference>
<dbReference type="Pfam" id="PF00326">
    <property type="entry name" value="Peptidase_S9"/>
    <property type="match status" value="1"/>
</dbReference>
<dbReference type="InterPro" id="IPR029058">
    <property type="entry name" value="AB_hydrolase_fold"/>
</dbReference>
<evidence type="ECO:0000313" key="9">
    <source>
        <dbReference type="EMBL" id="KAF9325644.1"/>
    </source>
</evidence>
<evidence type="ECO:0000256" key="4">
    <source>
        <dbReference type="ARBA" id="ARBA00022801"/>
    </source>
</evidence>
<evidence type="ECO:0000313" key="10">
    <source>
        <dbReference type="Proteomes" id="UP000696485"/>
    </source>
</evidence>
<dbReference type="EC" id="3.4.21.-" evidence="6"/>
<accession>A0A9P5SCQ5</accession>
<dbReference type="PANTHER" id="PTHR42881:SF2">
    <property type="entry name" value="PROLYL ENDOPEPTIDASE"/>
    <property type="match status" value="1"/>
</dbReference>
<evidence type="ECO:0000256" key="3">
    <source>
        <dbReference type="ARBA" id="ARBA00022670"/>
    </source>
</evidence>
<evidence type="ECO:0000256" key="2">
    <source>
        <dbReference type="ARBA" id="ARBA00005228"/>
    </source>
</evidence>
<dbReference type="InterPro" id="IPR051167">
    <property type="entry name" value="Prolyl_oligopep/macrocyclase"/>
</dbReference>